<evidence type="ECO:0000256" key="1">
    <source>
        <dbReference type="SAM" id="Coils"/>
    </source>
</evidence>
<evidence type="ECO:0000313" key="4">
    <source>
        <dbReference type="Proteomes" id="UP001295684"/>
    </source>
</evidence>
<feature type="region of interest" description="Disordered" evidence="2">
    <location>
        <begin position="224"/>
        <end position="251"/>
    </location>
</feature>
<accession>A0AAD1UHA5</accession>
<organism evidence="3 4">
    <name type="scientific">Euplotes crassus</name>
    <dbReference type="NCBI Taxonomy" id="5936"/>
    <lineage>
        <taxon>Eukaryota</taxon>
        <taxon>Sar</taxon>
        <taxon>Alveolata</taxon>
        <taxon>Ciliophora</taxon>
        <taxon>Intramacronucleata</taxon>
        <taxon>Spirotrichea</taxon>
        <taxon>Hypotrichia</taxon>
        <taxon>Euplotida</taxon>
        <taxon>Euplotidae</taxon>
        <taxon>Moneuplotes</taxon>
    </lineage>
</organism>
<feature type="region of interest" description="Disordered" evidence="2">
    <location>
        <begin position="171"/>
        <end position="194"/>
    </location>
</feature>
<dbReference type="AlphaFoldDB" id="A0AAD1UHA5"/>
<feature type="compositionally biased region" description="Basic residues" evidence="2">
    <location>
        <begin position="234"/>
        <end position="250"/>
    </location>
</feature>
<proteinExistence type="predicted"/>
<sequence length="371" mass="43700">MSDQLHEVDVKNQNERHLIEEAEENYYEAEGKSIYDDQDQYYFQIKEMQLNQCQDGKNEFKYGKENMLDVKSEVQASEEEYFHNSNAHLNQKDRGNLKEKQNNFDPNLIQNNKKILEKHNDENRKMSRVLQPKQPEIQIENAQMFDSELTSMIKSQIGQVEQNYSIEGSSGTYKRLNNHKKRCKKHKKRSNRSVSAMPMRNKRNHINLKIGKIVNKENINYSIDTNSKANKSQNTKKKRVKKNKRSRTSKINRAITGFKRTNSLNNTSRVLRSVARNKTSKHKSVQKYKKISKYNQKSDPVTRFQQMQSCWTKHKLVREQGRKLDLEGFNKWAQIVQSLSQKAIVKQSHRYVDSNEALTNNKRDDVKALLS</sequence>
<evidence type="ECO:0000313" key="3">
    <source>
        <dbReference type="EMBL" id="CAI2369398.1"/>
    </source>
</evidence>
<reference evidence="3" key="1">
    <citation type="submission" date="2023-07" db="EMBL/GenBank/DDBJ databases">
        <authorList>
            <consortium name="AG Swart"/>
            <person name="Singh M."/>
            <person name="Singh A."/>
            <person name="Seah K."/>
            <person name="Emmerich C."/>
        </authorList>
    </citation>
    <scope>NUCLEOTIDE SEQUENCE</scope>
    <source>
        <strain evidence="3">DP1</strain>
    </source>
</reference>
<dbReference type="EMBL" id="CAMPGE010010550">
    <property type="protein sequence ID" value="CAI2369398.1"/>
    <property type="molecule type" value="Genomic_DNA"/>
</dbReference>
<feature type="coiled-coil region" evidence="1">
    <location>
        <begin position="5"/>
        <end position="32"/>
    </location>
</feature>
<keyword evidence="4" id="KW-1185">Reference proteome</keyword>
<feature type="compositionally biased region" description="Basic residues" evidence="2">
    <location>
        <begin position="176"/>
        <end position="191"/>
    </location>
</feature>
<evidence type="ECO:0000256" key="2">
    <source>
        <dbReference type="SAM" id="MobiDB-lite"/>
    </source>
</evidence>
<keyword evidence="1" id="KW-0175">Coiled coil</keyword>
<protein>
    <submittedName>
        <fullName evidence="3">Uncharacterized protein</fullName>
    </submittedName>
</protein>
<dbReference type="Proteomes" id="UP001295684">
    <property type="component" value="Unassembled WGS sequence"/>
</dbReference>
<comment type="caution">
    <text evidence="3">The sequence shown here is derived from an EMBL/GenBank/DDBJ whole genome shotgun (WGS) entry which is preliminary data.</text>
</comment>
<gene>
    <name evidence="3" type="ORF">ECRASSUSDP1_LOCUS10697</name>
</gene>
<name>A0AAD1UHA5_EUPCR</name>